<evidence type="ECO:0000256" key="3">
    <source>
        <dbReference type="PROSITE-ProRule" id="PRU00464"/>
    </source>
</evidence>
<dbReference type="EMBL" id="DVIU01000283">
    <property type="protein sequence ID" value="HIS37693.1"/>
    <property type="molecule type" value="Genomic_DNA"/>
</dbReference>
<protein>
    <submittedName>
        <fullName evidence="5">Histidine triad nucleotide-binding protein</fullName>
    </submittedName>
</protein>
<evidence type="ECO:0000256" key="2">
    <source>
        <dbReference type="PIRSR" id="PIRSR601310-3"/>
    </source>
</evidence>
<dbReference type="AlphaFoldDB" id="A0A9D1F179"/>
<accession>A0A9D1F179</accession>
<evidence type="ECO:0000313" key="6">
    <source>
        <dbReference type="Proteomes" id="UP000823928"/>
    </source>
</evidence>
<name>A0A9D1F179_9BACT</name>
<dbReference type="InterPro" id="IPR036265">
    <property type="entry name" value="HIT-like_sf"/>
</dbReference>
<evidence type="ECO:0000256" key="1">
    <source>
        <dbReference type="PIRSR" id="PIRSR601310-1"/>
    </source>
</evidence>
<dbReference type="InterPro" id="IPR011146">
    <property type="entry name" value="HIT-like"/>
</dbReference>
<dbReference type="Pfam" id="PF11969">
    <property type="entry name" value="DcpS_C"/>
    <property type="match status" value="1"/>
</dbReference>
<reference evidence="5" key="1">
    <citation type="submission" date="2020-10" db="EMBL/GenBank/DDBJ databases">
        <authorList>
            <person name="Gilroy R."/>
        </authorList>
    </citation>
    <scope>NUCLEOTIDE SEQUENCE</scope>
    <source>
        <strain evidence="5">6276</strain>
    </source>
</reference>
<dbReference type="InterPro" id="IPR019808">
    <property type="entry name" value="Histidine_triad_CS"/>
</dbReference>
<dbReference type="PROSITE" id="PS51084">
    <property type="entry name" value="HIT_2"/>
    <property type="match status" value="1"/>
</dbReference>
<dbReference type="SUPFAM" id="SSF54197">
    <property type="entry name" value="HIT-like"/>
    <property type="match status" value="1"/>
</dbReference>
<reference evidence="5" key="2">
    <citation type="journal article" date="2021" name="PeerJ">
        <title>Extensive microbial diversity within the chicken gut microbiome revealed by metagenomics and culture.</title>
        <authorList>
            <person name="Gilroy R."/>
            <person name="Ravi A."/>
            <person name="Getino M."/>
            <person name="Pursley I."/>
            <person name="Horton D.L."/>
            <person name="Alikhan N.F."/>
            <person name="Baker D."/>
            <person name="Gharbi K."/>
            <person name="Hall N."/>
            <person name="Watson M."/>
            <person name="Adriaenssens E.M."/>
            <person name="Foster-Nyarko E."/>
            <person name="Jarju S."/>
            <person name="Secka A."/>
            <person name="Antonio M."/>
            <person name="Oren A."/>
            <person name="Chaudhuri R.R."/>
            <person name="La Ragione R."/>
            <person name="Hildebrand F."/>
            <person name="Pallen M.J."/>
        </authorList>
    </citation>
    <scope>NUCLEOTIDE SEQUENCE</scope>
    <source>
        <strain evidence="5">6276</strain>
    </source>
</reference>
<dbReference type="InterPro" id="IPR001310">
    <property type="entry name" value="Histidine_triad_HIT"/>
</dbReference>
<feature type="short sequence motif" description="Histidine triad motif" evidence="2 3">
    <location>
        <begin position="95"/>
        <end position="99"/>
    </location>
</feature>
<proteinExistence type="predicted"/>
<evidence type="ECO:0000259" key="4">
    <source>
        <dbReference type="PROSITE" id="PS51084"/>
    </source>
</evidence>
<dbReference type="CDD" id="cd01276">
    <property type="entry name" value="PKCI_related"/>
    <property type="match status" value="1"/>
</dbReference>
<dbReference type="Gene3D" id="3.30.428.10">
    <property type="entry name" value="HIT-like"/>
    <property type="match status" value="1"/>
</dbReference>
<dbReference type="Proteomes" id="UP000823928">
    <property type="component" value="Unassembled WGS sequence"/>
</dbReference>
<evidence type="ECO:0000313" key="5">
    <source>
        <dbReference type="EMBL" id="HIS37693.1"/>
    </source>
</evidence>
<feature type="domain" description="HIT" evidence="4">
    <location>
        <begin position="6"/>
        <end position="107"/>
    </location>
</feature>
<sequence length="107" mass="12047">MSNDCIFCKIINGDFGTEFVYENEHLVVFKDINPKAPVHLLVVPRVHVASLNELEDKNLMGELLMGVKEVAKRTGLKSYRTQINTGKEAGQEVFHLHIHVMGKQTSV</sequence>
<gene>
    <name evidence="5" type="ORF">IAC10_13895</name>
</gene>
<comment type="caution">
    <text evidence="5">The sequence shown here is derived from an EMBL/GenBank/DDBJ whole genome shotgun (WGS) entry which is preliminary data.</text>
</comment>
<dbReference type="PANTHER" id="PTHR23089">
    <property type="entry name" value="HISTIDINE TRIAD HIT PROTEIN"/>
    <property type="match status" value="1"/>
</dbReference>
<feature type="active site" description="Tele-AMP-histidine intermediate" evidence="1">
    <location>
        <position position="97"/>
    </location>
</feature>
<organism evidence="5 6">
    <name type="scientific">Candidatus Scatousia excrementigallinarum</name>
    <dbReference type="NCBI Taxonomy" id="2840935"/>
    <lineage>
        <taxon>Bacteria</taxon>
        <taxon>Candidatus Scatousia</taxon>
    </lineage>
</organism>
<dbReference type="GO" id="GO:0003824">
    <property type="term" value="F:catalytic activity"/>
    <property type="evidence" value="ECO:0007669"/>
    <property type="project" value="InterPro"/>
</dbReference>
<dbReference type="PRINTS" id="PR00332">
    <property type="entry name" value="HISTRIAD"/>
</dbReference>
<dbReference type="PROSITE" id="PS00892">
    <property type="entry name" value="HIT_1"/>
    <property type="match status" value="1"/>
</dbReference>